<dbReference type="EMBL" id="CP081495">
    <property type="protein sequence ID" value="UYW01423.1"/>
    <property type="molecule type" value="Genomic_DNA"/>
</dbReference>
<keyword evidence="3" id="KW-1185">Reference proteome</keyword>
<dbReference type="InterPro" id="IPR025245">
    <property type="entry name" value="DUF4197"/>
</dbReference>
<dbReference type="Proteomes" id="UP001163328">
    <property type="component" value="Chromosome"/>
</dbReference>
<protein>
    <submittedName>
        <fullName evidence="2">DUF4197 domain-containing protein</fullName>
    </submittedName>
</protein>
<sequence length="240" mass="26301">MKKTAITCLLVSFLLSACGGLQEVINQASQQTTQTQIGQTQIANGLKEALQLGVSKQVSELTTNNGFYANELVRITLPEELQQVEKTLRSVGLGSLADQGIKALNETASQAVKEATPIFVQAISNLTITDAKQILMGANNAATQYLEKQTANQLYDKFSPIIQESFTKVGADKVWAELITTYNQIPLVKKVNPDLTNYVTQQAMNGVYTMIEQEEVDIRTNVANRSTILLKSVFALQDNK</sequence>
<dbReference type="PROSITE" id="PS51257">
    <property type="entry name" value="PROKAR_LIPOPROTEIN"/>
    <property type="match status" value="1"/>
</dbReference>
<name>A0ABY6M2D2_9FLAO</name>
<feature type="chain" id="PRO_5045700964" evidence="1">
    <location>
        <begin position="18"/>
        <end position="240"/>
    </location>
</feature>
<dbReference type="Pfam" id="PF13852">
    <property type="entry name" value="DUF4197"/>
    <property type="match status" value="1"/>
</dbReference>
<evidence type="ECO:0000256" key="1">
    <source>
        <dbReference type="SAM" id="SignalP"/>
    </source>
</evidence>
<keyword evidence="1" id="KW-0732">Signal</keyword>
<dbReference type="RefSeq" id="WP_264433889.1">
    <property type="nucleotide sequence ID" value="NZ_CP081495.1"/>
</dbReference>
<evidence type="ECO:0000313" key="2">
    <source>
        <dbReference type="EMBL" id="UYW01423.1"/>
    </source>
</evidence>
<feature type="signal peptide" evidence="1">
    <location>
        <begin position="1"/>
        <end position="17"/>
    </location>
</feature>
<proteinExistence type="predicted"/>
<evidence type="ECO:0000313" key="3">
    <source>
        <dbReference type="Proteomes" id="UP001163328"/>
    </source>
</evidence>
<organism evidence="2 3">
    <name type="scientific">Flavobacterium agricola</name>
    <dbReference type="NCBI Taxonomy" id="2870839"/>
    <lineage>
        <taxon>Bacteria</taxon>
        <taxon>Pseudomonadati</taxon>
        <taxon>Bacteroidota</taxon>
        <taxon>Flavobacteriia</taxon>
        <taxon>Flavobacteriales</taxon>
        <taxon>Flavobacteriaceae</taxon>
        <taxon>Flavobacterium</taxon>
    </lineage>
</organism>
<accession>A0ABY6M2D2</accession>
<reference evidence="2" key="1">
    <citation type="submission" date="2021-08" db="EMBL/GenBank/DDBJ databases">
        <title>Flavobacterium sp. strain CC-SYL302.</title>
        <authorList>
            <person name="Lin S.-Y."/>
            <person name="Lee T.-H."/>
            <person name="Young C.-C."/>
        </authorList>
    </citation>
    <scope>NUCLEOTIDE SEQUENCE</scope>
    <source>
        <strain evidence="2">CC-SYL302</strain>
    </source>
</reference>
<gene>
    <name evidence="2" type="ORF">K5I29_00215</name>
</gene>